<proteinExistence type="predicted"/>
<accession>W8F1N1</accession>
<dbReference type="STRING" id="1227739.Hsw_3724"/>
<feature type="region of interest" description="Disordered" evidence="1">
    <location>
        <begin position="122"/>
        <end position="146"/>
    </location>
</feature>
<dbReference type="EMBL" id="CP007145">
    <property type="protein sequence ID" value="AHJ99319.1"/>
    <property type="molecule type" value="Genomic_DNA"/>
</dbReference>
<dbReference type="AlphaFoldDB" id="W8F1N1"/>
<evidence type="ECO:0000256" key="1">
    <source>
        <dbReference type="SAM" id="MobiDB-lite"/>
    </source>
</evidence>
<reference evidence="3 4" key="1">
    <citation type="submission" date="2014-01" db="EMBL/GenBank/DDBJ databases">
        <title>Complete genome sequence of ionizing-radiation resistance bacterium Hymenobacter swuensis DY53.</title>
        <authorList>
            <person name="Jung J.-H."/>
            <person name="Jeong S.-W."/>
            <person name="Joe M.-H."/>
            <person name="Cho y.-j."/>
            <person name="Kim M.-K."/>
            <person name="Lim S.-Y."/>
        </authorList>
    </citation>
    <scope>NUCLEOTIDE SEQUENCE [LARGE SCALE GENOMIC DNA]</scope>
    <source>
        <strain evidence="3 4">DY53</strain>
    </source>
</reference>
<feature type="region of interest" description="Disordered" evidence="1">
    <location>
        <begin position="26"/>
        <end position="72"/>
    </location>
</feature>
<keyword evidence="4" id="KW-1185">Reference proteome</keyword>
<feature type="signal peptide" evidence="2">
    <location>
        <begin position="1"/>
        <end position="23"/>
    </location>
</feature>
<keyword evidence="2" id="KW-0732">Signal</keyword>
<evidence type="ECO:0008006" key="5">
    <source>
        <dbReference type="Google" id="ProtNLM"/>
    </source>
</evidence>
<evidence type="ECO:0000313" key="3">
    <source>
        <dbReference type="EMBL" id="AHJ99319.1"/>
    </source>
</evidence>
<evidence type="ECO:0000256" key="2">
    <source>
        <dbReference type="SAM" id="SignalP"/>
    </source>
</evidence>
<dbReference type="RefSeq" id="WP_044003366.1">
    <property type="nucleotide sequence ID" value="NZ_CP007145.1"/>
</dbReference>
<name>W8F1N1_9BACT</name>
<feature type="chain" id="PRO_5004908123" description="Secreted protein" evidence="2">
    <location>
        <begin position="24"/>
        <end position="153"/>
    </location>
</feature>
<sequence length="153" mass="16662">MKKLLSALVIAAAGLLTASVASAQSTATARADNPSQLQRANEGGLRKNRKASATDITRMQRRMSMNPDEVKRDQQMEVLEARSGMGTANTSFGRSAGPARQFEKGVGGFAVRKFKDNRIGTARQKRGQTRAAGFVDPKGKPLSHKKKKHFLFF</sequence>
<gene>
    <name evidence="3" type="ORF">Hsw_3724</name>
</gene>
<dbReference type="OrthoDB" id="883664at2"/>
<evidence type="ECO:0000313" key="4">
    <source>
        <dbReference type="Proteomes" id="UP000019423"/>
    </source>
</evidence>
<dbReference type="KEGG" id="hsw:Hsw_3724"/>
<protein>
    <recommendedName>
        <fullName evidence="5">Secreted protein</fullName>
    </recommendedName>
</protein>
<dbReference type="HOGENOM" id="CLU_1710780_0_0_10"/>
<organism evidence="3 4">
    <name type="scientific">Hymenobacter swuensis DY53</name>
    <dbReference type="NCBI Taxonomy" id="1227739"/>
    <lineage>
        <taxon>Bacteria</taxon>
        <taxon>Pseudomonadati</taxon>
        <taxon>Bacteroidota</taxon>
        <taxon>Cytophagia</taxon>
        <taxon>Cytophagales</taxon>
        <taxon>Hymenobacteraceae</taxon>
        <taxon>Hymenobacter</taxon>
    </lineage>
</organism>
<dbReference type="Proteomes" id="UP000019423">
    <property type="component" value="Chromosome"/>
</dbReference>
<dbReference type="PATRIC" id="fig|1227739.3.peg.3881"/>